<gene>
    <name evidence="2" type="ORF">Pan241w_40510</name>
</gene>
<dbReference type="Proteomes" id="UP000317171">
    <property type="component" value="Chromosome"/>
</dbReference>
<evidence type="ECO:0000313" key="2">
    <source>
        <dbReference type="EMBL" id="QDT43947.1"/>
    </source>
</evidence>
<sequence length="152" mass="16462">MEVEVVAAEVEVEYHVVAVVITVEGHQGVCLAAVVDRAGTRVLDPPGEVRFHAAVPHHAGLLLRTRSARHAQRVHHDQADRLPIELQDQRCGRGARVLHPEAVRGGHPAIRFHHSYETGPAIRGSAPEAAADPDQTSQTLAQVQETEIEAQA</sequence>
<keyword evidence="3" id="KW-1185">Reference proteome</keyword>
<protein>
    <submittedName>
        <fullName evidence="2">Uncharacterized protein</fullName>
    </submittedName>
</protein>
<dbReference type="EMBL" id="CP036269">
    <property type="protein sequence ID" value="QDT43947.1"/>
    <property type="molecule type" value="Genomic_DNA"/>
</dbReference>
<reference evidence="2 3" key="1">
    <citation type="submission" date="2019-02" db="EMBL/GenBank/DDBJ databases">
        <title>Deep-cultivation of Planctomycetes and their phenomic and genomic characterization uncovers novel biology.</title>
        <authorList>
            <person name="Wiegand S."/>
            <person name="Jogler M."/>
            <person name="Boedeker C."/>
            <person name="Pinto D."/>
            <person name="Vollmers J."/>
            <person name="Rivas-Marin E."/>
            <person name="Kohn T."/>
            <person name="Peeters S.H."/>
            <person name="Heuer A."/>
            <person name="Rast P."/>
            <person name="Oberbeckmann S."/>
            <person name="Bunk B."/>
            <person name="Jeske O."/>
            <person name="Meyerdierks A."/>
            <person name="Storesund J.E."/>
            <person name="Kallscheuer N."/>
            <person name="Luecker S."/>
            <person name="Lage O.M."/>
            <person name="Pohl T."/>
            <person name="Merkel B.J."/>
            <person name="Hornburger P."/>
            <person name="Mueller R.-W."/>
            <person name="Bruemmer F."/>
            <person name="Labrenz M."/>
            <person name="Spormann A.M."/>
            <person name="Op den Camp H."/>
            <person name="Overmann J."/>
            <person name="Amann R."/>
            <person name="Jetten M.S.M."/>
            <person name="Mascher T."/>
            <person name="Medema M.H."/>
            <person name="Devos D.P."/>
            <person name="Kaster A.-K."/>
            <person name="Ovreas L."/>
            <person name="Rohde M."/>
            <person name="Galperin M.Y."/>
            <person name="Jogler C."/>
        </authorList>
    </citation>
    <scope>NUCLEOTIDE SEQUENCE [LARGE SCALE GENOMIC DNA]</scope>
    <source>
        <strain evidence="2 3">Pan241w</strain>
    </source>
</reference>
<accession>A0A517RJ98</accession>
<evidence type="ECO:0000256" key="1">
    <source>
        <dbReference type="SAM" id="MobiDB-lite"/>
    </source>
</evidence>
<dbReference type="KEGG" id="gaz:Pan241w_40510"/>
<evidence type="ECO:0000313" key="3">
    <source>
        <dbReference type="Proteomes" id="UP000317171"/>
    </source>
</evidence>
<feature type="region of interest" description="Disordered" evidence="1">
    <location>
        <begin position="119"/>
        <end position="139"/>
    </location>
</feature>
<organism evidence="2 3">
    <name type="scientific">Gimesia alba</name>
    <dbReference type="NCBI Taxonomy" id="2527973"/>
    <lineage>
        <taxon>Bacteria</taxon>
        <taxon>Pseudomonadati</taxon>
        <taxon>Planctomycetota</taxon>
        <taxon>Planctomycetia</taxon>
        <taxon>Planctomycetales</taxon>
        <taxon>Planctomycetaceae</taxon>
        <taxon>Gimesia</taxon>
    </lineage>
</organism>
<proteinExistence type="predicted"/>
<name>A0A517RJ98_9PLAN</name>
<dbReference type="AlphaFoldDB" id="A0A517RJ98"/>